<accession>A0ABD3A764</accession>
<comment type="caution">
    <text evidence="3">The sequence shown here is derived from an EMBL/GenBank/DDBJ whole genome shotgun (WGS) entry which is preliminary data.</text>
</comment>
<gene>
    <name evidence="3" type="ORF">ACH5RR_012250</name>
</gene>
<keyword evidence="4" id="KW-1185">Reference proteome</keyword>
<feature type="coiled-coil region" evidence="1">
    <location>
        <begin position="94"/>
        <end position="121"/>
    </location>
</feature>
<sequence length="201" mass="22305">MANKKETPGKGGGSYGVEEMVDGLIFSKKSGCNLMQNCDLPPPMKIFVGQDETIVAPMNNVYSKLAGQKDDDVGIEMACAKCSEHEKLELFKALRLSQTRAREAERKVAVLSKEKDDLSNFLLQQSMQLFAYKQWVRMMEFQLCKLTKHQEKQEPHYCAPSRAEKVPAEEDAHKGAKGLTWLVAVAICVGIAGVGILSFFS</sequence>
<feature type="transmembrane region" description="Helical" evidence="2">
    <location>
        <begin position="179"/>
        <end position="200"/>
    </location>
</feature>
<dbReference type="Proteomes" id="UP001630127">
    <property type="component" value="Unassembled WGS sequence"/>
</dbReference>
<keyword evidence="1" id="KW-0175">Coiled coil</keyword>
<evidence type="ECO:0000256" key="1">
    <source>
        <dbReference type="SAM" id="Coils"/>
    </source>
</evidence>
<dbReference type="EMBL" id="JBJUIK010000005">
    <property type="protein sequence ID" value="KAL3527594.1"/>
    <property type="molecule type" value="Genomic_DNA"/>
</dbReference>
<protein>
    <recommendedName>
        <fullName evidence="5">Transmembrane protein</fullName>
    </recommendedName>
</protein>
<evidence type="ECO:0000256" key="2">
    <source>
        <dbReference type="SAM" id="Phobius"/>
    </source>
</evidence>
<dbReference type="PANTHER" id="PTHR33868">
    <property type="entry name" value="EXPRESSED PROTEIN"/>
    <property type="match status" value="1"/>
</dbReference>
<evidence type="ECO:0000313" key="4">
    <source>
        <dbReference type="Proteomes" id="UP001630127"/>
    </source>
</evidence>
<proteinExistence type="predicted"/>
<keyword evidence="2" id="KW-0472">Membrane</keyword>
<evidence type="ECO:0000313" key="3">
    <source>
        <dbReference type="EMBL" id="KAL3527594.1"/>
    </source>
</evidence>
<dbReference type="AlphaFoldDB" id="A0ABD3A764"/>
<organism evidence="3 4">
    <name type="scientific">Cinchona calisaya</name>
    <dbReference type="NCBI Taxonomy" id="153742"/>
    <lineage>
        <taxon>Eukaryota</taxon>
        <taxon>Viridiplantae</taxon>
        <taxon>Streptophyta</taxon>
        <taxon>Embryophyta</taxon>
        <taxon>Tracheophyta</taxon>
        <taxon>Spermatophyta</taxon>
        <taxon>Magnoliopsida</taxon>
        <taxon>eudicotyledons</taxon>
        <taxon>Gunneridae</taxon>
        <taxon>Pentapetalae</taxon>
        <taxon>asterids</taxon>
        <taxon>lamiids</taxon>
        <taxon>Gentianales</taxon>
        <taxon>Rubiaceae</taxon>
        <taxon>Cinchonoideae</taxon>
        <taxon>Cinchoneae</taxon>
        <taxon>Cinchona</taxon>
    </lineage>
</organism>
<keyword evidence="2" id="KW-1133">Transmembrane helix</keyword>
<dbReference type="PANTHER" id="PTHR33868:SF10">
    <property type="entry name" value="OS08G0483100 PROTEIN"/>
    <property type="match status" value="1"/>
</dbReference>
<keyword evidence="2" id="KW-0812">Transmembrane</keyword>
<name>A0ABD3A764_9GENT</name>
<evidence type="ECO:0008006" key="5">
    <source>
        <dbReference type="Google" id="ProtNLM"/>
    </source>
</evidence>
<reference evidence="3 4" key="1">
    <citation type="submission" date="2024-11" db="EMBL/GenBank/DDBJ databases">
        <title>A near-complete genome assembly of Cinchona calisaya.</title>
        <authorList>
            <person name="Lian D.C."/>
            <person name="Zhao X.W."/>
            <person name="Wei L."/>
        </authorList>
    </citation>
    <scope>NUCLEOTIDE SEQUENCE [LARGE SCALE GENOMIC DNA]</scope>
    <source>
        <tissue evidence="3">Nenye</tissue>
    </source>
</reference>